<dbReference type="AlphaFoldDB" id="A0A5C3ND20"/>
<feature type="region of interest" description="Disordered" evidence="1">
    <location>
        <begin position="107"/>
        <end position="202"/>
    </location>
</feature>
<feature type="compositionally biased region" description="Basic residues" evidence="1">
    <location>
        <begin position="137"/>
        <end position="146"/>
    </location>
</feature>
<dbReference type="EMBL" id="ML213505">
    <property type="protein sequence ID" value="TFK55230.1"/>
    <property type="molecule type" value="Genomic_DNA"/>
</dbReference>
<dbReference type="OrthoDB" id="2596481at2759"/>
<sequence length="346" mass="37487">MAAPRLTRVDTGVSDASLSSFDVVSAPPSVIDDATSDEIVWSPARSVASQATGTPRSPNSEANWSYISSESGVQSPALSASDSEQELSLALSGLSFSEIGSDIVSQGHARVVRPAQAKPRQAASKTPSTPGSPSQAQRRRRRKRKTGSATPTSSESEAAAPLSPVVNEVKPTKKKTKKAKKPTAPKQAPVKAKENEPVGLGERGIVDDISEKGDDSSLVAAYDEARKYINRFFTNPNSCDKLILMQALIIELGLYSSSAATSASSSFWTLPDLPRSLRAAKAFIKSTVFLNVRDYMDLREEGQAALKRVMHPNRRSLMLELRHKEKRVPRDWIKKMGLNVLLIQAF</sequence>
<proteinExistence type="predicted"/>
<feature type="compositionally biased region" description="Polar residues" evidence="1">
    <location>
        <begin position="47"/>
        <end position="82"/>
    </location>
</feature>
<gene>
    <name evidence="2" type="ORF">OE88DRAFT_1732486</name>
</gene>
<protein>
    <submittedName>
        <fullName evidence="2">Uncharacterized protein</fullName>
    </submittedName>
</protein>
<name>A0A5C3ND20_9AGAM</name>
<keyword evidence="3" id="KW-1185">Reference proteome</keyword>
<feature type="compositionally biased region" description="Low complexity" evidence="1">
    <location>
        <begin position="148"/>
        <end position="161"/>
    </location>
</feature>
<feature type="compositionally biased region" description="Polar residues" evidence="1">
    <location>
        <begin position="123"/>
        <end position="136"/>
    </location>
</feature>
<feature type="region of interest" description="Disordered" evidence="1">
    <location>
        <begin position="45"/>
        <end position="82"/>
    </location>
</feature>
<evidence type="ECO:0000256" key="1">
    <source>
        <dbReference type="SAM" id="MobiDB-lite"/>
    </source>
</evidence>
<evidence type="ECO:0000313" key="2">
    <source>
        <dbReference type="EMBL" id="TFK55230.1"/>
    </source>
</evidence>
<organism evidence="2 3">
    <name type="scientific">Heliocybe sulcata</name>
    <dbReference type="NCBI Taxonomy" id="5364"/>
    <lineage>
        <taxon>Eukaryota</taxon>
        <taxon>Fungi</taxon>
        <taxon>Dikarya</taxon>
        <taxon>Basidiomycota</taxon>
        <taxon>Agaricomycotina</taxon>
        <taxon>Agaricomycetes</taxon>
        <taxon>Gloeophyllales</taxon>
        <taxon>Gloeophyllaceae</taxon>
        <taxon>Heliocybe</taxon>
    </lineage>
</organism>
<evidence type="ECO:0000313" key="3">
    <source>
        <dbReference type="Proteomes" id="UP000305948"/>
    </source>
</evidence>
<feature type="compositionally biased region" description="Basic residues" evidence="1">
    <location>
        <begin position="172"/>
        <end position="183"/>
    </location>
</feature>
<dbReference type="Proteomes" id="UP000305948">
    <property type="component" value="Unassembled WGS sequence"/>
</dbReference>
<reference evidence="2 3" key="1">
    <citation type="journal article" date="2019" name="Nat. Ecol. Evol.">
        <title>Megaphylogeny resolves global patterns of mushroom evolution.</title>
        <authorList>
            <person name="Varga T."/>
            <person name="Krizsan K."/>
            <person name="Foldi C."/>
            <person name="Dima B."/>
            <person name="Sanchez-Garcia M."/>
            <person name="Sanchez-Ramirez S."/>
            <person name="Szollosi G.J."/>
            <person name="Szarkandi J.G."/>
            <person name="Papp V."/>
            <person name="Albert L."/>
            <person name="Andreopoulos W."/>
            <person name="Angelini C."/>
            <person name="Antonin V."/>
            <person name="Barry K.W."/>
            <person name="Bougher N.L."/>
            <person name="Buchanan P."/>
            <person name="Buyck B."/>
            <person name="Bense V."/>
            <person name="Catcheside P."/>
            <person name="Chovatia M."/>
            <person name="Cooper J."/>
            <person name="Damon W."/>
            <person name="Desjardin D."/>
            <person name="Finy P."/>
            <person name="Geml J."/>
            <person name="Haridas S."/>
            <person name="Hughes K."/>
            <person name="Justo A."/>
            <person name="Karasinski D."/>
            <person name="Kautmanova I."/>
            <person name="Kiss B."/>
            <person name="Kocsube S."/>
            <person name="Kotiranta H."/>
            <person name="LaButti K.M."/>
            <person name="Lechner B.E."/>
            <person name="Liimatainen K."/>
            <person name="Lipzen A."/>
            <person name="Lukacs Z."/>
            <person name="Mihaltcheva S."/>
            <person name="Morgado L.N."/>
            <person name="Niskanen T."/>
            <person name="Noordeloos M.E."/>
            <person name="Ohm R.A."/>
            <person name="Ortiz-Santana B."/>
            <person name="Ovrebo C."/>
            <person name="Racz N."/>
            <person name="Riley R."/>
            <person name="Savchenko A."/>
            <person name="Shiryaev A."/>
            <person name="Soop K."/>
            <person name="Spirin V."/>
            <person name="Szebenyi C."/>
            <person name="Tomsovsky M."/>
            <person name="Tulloss R.E."/>
            <person name="Uehling J."/>
            <person name="Grigoriev I.V."/>
            <person name="Vagvolgyi C."/>
            <person name="Papp T."/>
            <person name="Martin F.M."/>
            <person name="Miettinen O."/>
            <person name="Hibbett D.S."/>
            <person name="Nagy L.G."/>
        </authorList>
    </citation>
    <scope>NUCLEOTIDE SEQUENCE [LARGE SCALE GENOMIC DNA]</scope>
    <source>
        <strain evidence="2 3">OMC1185</strain>
    </source>
</reference>
<accession>A0A5C3ND20</accession>